<organism evidence="1">
    <name type="scientific">viral metagenome</name>
    <dbReference type="NCBI Taxonomy" id="1070528"/>
    <lineage>
        <taxon>unclassified sequences</taxon>
        <taxon>metagenomes</taxon>
        <taxon>organismal metagenomes</taxon>
    </lineage>
</organism>
<name>A0A6C0B2S7_9ZZZZ</name>
<evidence type="ECO:0000313" key="1">
    <source>
        <dbReference type="EMBL" id="QHS85829.1"/>
    </source>
</evidence>
<dbReference type="AlphaFoldDB" id="A0A6C0B2S7"/>
<dbReference type="EMBL" id="MN739048">
    <property type="protein sequence ID" value="QHS85829.1"/>
    <property type="molecule type" value="Genomic_DNA"/>
</dbReference>
<protein>
    <submittedName>
        <fullName evidence="1">Uncharacterized protein</fullName>
    </submittedName>
</protein>
<reference evidence="1" key="1">
    <citation type="journal article" date="2020" name="Nature">
        <title>Giant virus diversity and host interactions through global metagenomics.</title>
        <authorList>
            <person name="Schulz F."/>
            <person name="Roux S."/>
            <person name="Paez-Espino D."/>
            <person name="Jungbluth S."/>
            <person name="Walsh D.A."/>
            <person name="Denef V.J."/>
            <person name="McMahon K.D."/>
            <person name="Konstantinidis K.T."/>
            <person name="Eloe-Fadrosh E.A."/>
            <person name="Kyrpides N.C."/>
            <person name="Woyke T."/>
        </authorList>
    </citation>
    <scope>NUCLEOTIDE SEQUENCE</scope>
    <source>
        <strain evidence="1">GVMAG-M-3300009185-36</strain>
    </source>
</reference>
<proteinExistence type="predicted"/>
<accession>A0A6C0B2S7</accession>
<sequence length="75" mass="8436">MSLSYNQIEEGAVYTKGGEQVMVLNKHQVRMTDGIEYRYVYKLVGQDVTHYSVPYQGNELNQLLQLVVGAPTQAA</sequence>